<dbReference type="InterPro" id="IPR035906">
    <property type="entry name" value="MetI-like_sf"/>
</dbReference>
<dbReference type="InterPro" id="IPR005667">
    <property type="entry name" value="Sulph_transpt2"/>
</dbReference>
<evidence type="ECO:0000259" key="11">
    <source>
        <dbReference type="PROSITE" id="PS50928"/>
    </source>
</evidence>
<reference evidence="13" key="1">
    <citation type="submission" date="2017-06" db="EMBL/GenBank/DDBJ databases">
        <title>Genome analysis of Fimbriiglobus ruber SP5, the first member of the order Planctomycetales with confirmed chitinolytic capability.</title>
        <authorList>
            <person name="Ravin N.V."/>
            <person name="Rakitin A.L."/>
            <person name="Ivanova A.A."/>
            <person name="Beletsky A.V."/>
            <person name="Kulichevskaya I.S."/>
            <person name="Mardanov A.V."/>
            <person name="Dedysh S.N."/>
        </authorList>
    </citation>
    <scope>NUCLEOTIDE SEQUENCE [LARGE SCALE GENOMIC DNA]</scope>
    <source>
        <strain evidence="13">SP5</strain>
    </source>
</reference>
<keyword evidence="6" id="KW-0764">Sulfate transport</keyword>
<dbReference type="Proteomes" id="UP000214646">
    <property type="component" value="Unassembled WGS sequence"/>
</dbReference>
<organism evidence="12 13">
    <name type="scientific">Fimbriiglobus ruber</name>
    <dbReference type="NCBI Taxonomy" id="1908690"/>
    <lineage>
        <taxon>Bacteria</taxon>
        <taxon>Pseudomonadati</taxon>
        <taxon>Planctomycetota</taxon>
        <taxon>Planctomycetia</taxon>
        <taxon>Gemmatales</taxon>
        <taxon>Gemmataceae</taxon>
        <taxon>Fimbriiglobus</taxon>
    </lineage>
</organism>
<dbReference type="InterPro" id="IPR000515">
    <property type="entry name" value="MetI-like"/>
</dbReference>
<protein>
    <submittedName>
        <fullName evidence="12">Sulfate transport system permease protein CysW</fullName>
    </submittedName>
</protein>
<evidence type="ECO:0000256" key="7">
    <source>
        <dbReference type="ARBA" id="ARBA00023136"/>
    </source>
</evidence>
<comment type="subunit">
    <text evidence="2">The complex is composed of two ATP-binding proteins (CysA), two transmembrane proteins (CysT and CysW) and a solute-binding protein (CysP).</text>
</comment>
<dbReference type="PROSITE" id="PS50928">
    <property type="entry name" value="ABC_TM1"/>
    <property type="match status" value="1"/>
</dbReference>
<feature type="domain" description="ABC transmembrane type-1" evidence="11">
    <location>
        <begin position="90"/>
        <end position="293"/>
    </location>
</feature>
<keyword evidence="5 10" id="KW-1133">Transmembrane helix</keyword>
<feature type="transmembrane region" description="Helical" evidence="10">
    <location>
        <begin position="40"/>
        <end position="69"/>
    </location>
</feature>
<feature type="transmembrane region" description="Helical" evidence="10">
    <location>
        <begin position="128"/>
        <end position="151"/>
    </location>
</feature>
<sequence>MTADAHGHSTGAVLDAPAPDAPPSSAGAPRTHRATSDPWYVRWSLTGLTLGIVGLLIVVPLANVFYQALAKGVAVYWDNLVNNADTRHAIFLTLMVAPVAVAMNVVFGIASAWVIARFRFPGRAILTTLIDLPFSVSPVVAGLVFVLLFGLQAPGGVWLRDHGYQIIFSPPGLVLATAFVTFPFVARELIPVLEAVGPDEEMAARSLGASGWQMFWRITLPNIKWGLLYGVILCNARAMGEFGAVYVVSGRIGGQTDTMPLRVEKLFQEYNTPAAYALASVLTMLSLVTLVLKVGIERKLRQEQARPTTVAEETIA</sequence>
<evidence type="ECO:0000256" key="3">
    <source>
        <dbReference type="ARBA" id="ARBA00022448"/>
    </source>
</evidence>
<evidence type="ECO:0000256" key="4">
    <source>
        <dbReference type="ARBA" id="ARBA00022692"/>
    </source>
</evidence>
<dbReference type="EMBL" id="NIDE01000008">
    <property type="protein sequence ID" value="OWK40562.1"/>
    <property type="molecule type" value="Genomic_DNA"/>
</dbReference>
<evidence type="ECO:0000256" key="6">
    <source>
        <dbReference type="ARBA" id="ARBA00023032"/>
    </source>
</evidence>
<dbReference type="NCBIfam" id="TIGR02140">
    <property type="entry name" value="permease_CysW"/>
    <property type="match status" value="1"/>
</dbReference>
<keyword evidence="13" id="KW-1185">Reference proteome</keyword>
<comment type="subcellular location">
    <subcellularLocation>
        <location evidence="1">Cell membrane</location>
        <topology evidence="1">Multi-pass membrane protein</topology>
    </subcellularLocation>
</comment>
<keyword evidence="7 10" id="KW-0472">Membrane</keyword>
<dbReference type="GO" id="GO:0015419">
    <property type="term" value="F:ABC-type sulfate transporter activity"/>
    <property type="evidence" value="ECO:0007669"/>
    <property type="project" value="InterPro"/>
</dbReference>
<feature type="transmembrane region" description="Helical" evidence="10">
    <location>
        <begin position="274"/>
        <end position="296"/>
    </location>
</feature>
<feature type="transmembrane region" description="Helical" evidence="10">
    <location>
        <begin position="227"/>
        <end position="254"/>
    </location>
</feature>
<dbReference type="PANTHER" id="PTHR30406:SF1">
    <property type="entry name" value="SULFATE TRANSPORT SYSTEM PERMEASE PROTEIN CYSW"/>
    <property type="match status" value="1"/>
</dbReference>
<gene>
    <name evidence="12" type="ORF">FRUB_05481</name>
</gene>
<dbReference type="GO" id="GO:0005886">
    <property type="term" value="C:plasma membrane"/>
    <property type="evidence" value="ECO:0007669"/>
    <property type="project" value="UniProtKB-SubCell"/>
</dbReference>
<dbReference type="AlphaFoldDB" id="A0A225DGH2"/>
<feature type="transmembrane region" description="Helical" evidence="10">
    <location>
        <begin position="163"/>
        <end position="185"/>
    </location>
</feature>
<feature type="region of interest" description="Disordered" evidence="9">
    <location>
        <begin position="1"/>
        <end position="33"/>
    </location>
</feature>
<feature type="compositionally biased region" description="Low complexity" evidence="9">
    <location>
        <begin position="15"/>
        <end position="29"/>
    </location>
</feature>
<evidence type="ECO:0000256" key="2">
    <source>
        <dbReference type="ARBA" id="ARBA00011779"/>
    </source>
</evidence>
<keyword evidence="4 10" id="KW-0812">Transmembrane</keyword>
<feature type="transmembrane region" description="Helical" evidence="10">
    <location>
        <begin position="89"/>
        <end position="116"/>
    </location>
</feature>
<dbReference type="PANTHER" id="PTHR30406">
    <property type="entry name" value="SULFATE TRANSPORT SYSTEM PERMEASE PROTEIN"/>
    <property type="match status" value="1"/>
</dbReference>
<comment type="function">
    <text evidence="8">Part of the ABC transporter complex CysAWTP (TC 3.A.1.6.1) involved in sulfate/thiosulfate import. Probably responsible for the translocation of the substrate across the membrane.</text>
</comment>
<dbReference type="RefSeq" id="WP_088256462.1">
    <property type="nucleotide sequence ID" value="NZ_NIDE01000008.1"/>
</dbReference>
<keyword evidence="3" id="KW-0813">Transport</keyword>
<evidence type="ECO:0000256" key="9">
    <source>
        <dbReference type="SAM" id="MobiDB-lite"/>
    </source>
</evidence>
<evidence type="ECO:0000313" key="12">
    <source>
        <dbReference type="EMBL" id="OWK40562.1"/>
    </source>
</evidence>
<proteinExistence type="predicted"/>
<evidence type="ECO:0000256" key="8">
    <source>
        <dbReference type="ARBA" id="ARBA00025323"/>
    </source>
</evidence>
<evidence type="ECO:0000256" key="1">
    <source>
        <dbReference type="ARBA" id="ARBA00004651"/>
    </source>
</evidence>
<dbReference type="SUPFAM" id="SSF161098">
    <property type="entry name" value="MetI-like"/>
    <property type="match status" value="1"/>
</dbReference>
<comment type="caution">
    <text evidence="12">The sequence shown here is derived from an EMBL/GenBank/DDBJ whole genome shotgun (WGS) entry which is preliminary data.</text>
</comment>
<name>A0A225DGH2_9BACT</name>
<dbReference type="OrthoDB" id="266229at2"/>
<dbReference type="InterPro" id="IPR011866">
    <property type="entry name" value="CysW_permease"/>
</dbReference>
<dbReference type="Gene3D" id="1.10.3720.10">
    <property type="entry name" value="MetI-like"/>
    <property type="match status" value="1"/>
</dbReference>
<evidence type="ECO:0000313" key="13">
    <source>
        <dbReference type="Proteomes" id="UP000214646"/>
    </source>
</evidence>
<dbReference type="NCBIfam" id="TIGR00969">
    <property type="entry name" value="3a0106s02"/>
    <property type="match status" value="1"/>
</dbReference>
<accession>A0A225DGH2</accession>
<dbReference type="CDD" id="cd06261">
    <property type="entry name" value="TM_PBP2"/>
    <property type="match status" value="1"/>
</dbReference>
<evidence type="ECO:0000256" key="5">
    <source>
        <dbReference type="ARBA" id="ARBA00022989"/>
    </source>
</evidence>
<evidence type="ECO:0000256" key="10">
    <source>
        <dbReference type="SAM" id="Phobius"/>
    </source>
</evidence>
<dbReference type="Pfam" id="PF00528">
    <property type="entry name" value="BPD_transp_1"/>
    <property type="match status" value="1"/>
</dbReference>